<evidence type="ECO:0000256" key="11">
    <source>
        <dbReference type="ARBA" id="ARBA00047931"/>
    </source>
</evidence>
<dbReference type="InterPro" id="IPR001926">
    <property type="entry name" value="TrpB-like_PALP"/>
</dbReference>
<dbReference type="EMBL" id="CP042912">
    <property type="protein sequence ID" value="QEG24564.1"/>
    <property type="molecule type" value="Genomic_DNA"/>
</dbReference>
<keyword evidence="6 15" id="KW-0808">Transferase</keyword>
<accession>A0A5B9PEA6</accession>
<keyword evidence="5" id="KW-0028">Amino-acid biosynthesis</keyword>
<comment type="cofactor">
    <cofactor evidence="1 12">
        <name>pyridoxal 5'-phosphate</name>
        <dbReference type="ChEBI" id="CHEBI:597326"/>
    </cofactor>
</comment>
<dbReference type="Gene3D" id="3.40.50.1100">
    <property type="match status" value="2"/>
</dbReference>
<evidence type="ECO:0000256" key="1">
    <source>
        <dbReference type="ARBA" id="ARBA00001933"/>
    </source>
</evidence>
<protein>
    <recommendedName>
        <fullName evidence="4">Cysteine synthase</fullName>
        <ecNumber evidence="3">2.5.1.47</ecNumber>
    </recommendedName>
    <alternativeName>
        <fullName evidence="9">O-acetylserine (thiol)-lyase</fullName>
    </alternativeName>
    <alternativeName>
        <fullName evidence="10">O-acetylserine sulfhydrylase</fullName>
    </alternativeName>
</protein>
<evidence type="ECO:0000256" key="4">
    <source>
        <dbReference type="ARBA" id="ARBA00019371"/>
    </source>
</evidence>
<evidence type="ECO:0000313" key="15">
    <source>
        <dbReference type="EMBL" id="QEG24564.1"/>
    </source>
</evidence>
<evidence type="ECO:0000256" key="9">
    <source>
        <dbReference type="ARBA" id="ARBA00030296"/>
    </source>
</evidence>
<comment type="similarity">
    <text evidence="2">Belongs to the cysteine synthase/cystathionine beta-synthase family.</text>
</comment>
<dbReference type="EC" id="2.5.1.47" evidence="3"/>
<organism evidence="15 16">
    <name type="scientific">Mariniblastus fucicola</name>
    <dbReference type="NCBI Taxonomy" id="980251"/>
    <lineage>
        <taxon>Bacteria</taxon>
        <taxon>Pseudomonadati</taxon>
        <taxon>Planctomycetota</taxon>
        <taxon>Planctomycetia</taxon>
        <taxon>Pirellulales</taxon>
        <taxon>Pirellulaceae</taxon>
        <taxon>Mariniblastus</taxon>
    </lineage>
</organism>
<dbReference type="Proteomes" id="UP000322214">
    <property type="component" value="Chromosome"/>
</dbReference>
<feature type="binding site" evidence="12">
    <location>
        <position position="272"/>
    </location>
    <ligand>
        <name>pyridoxal 5'-phosphate</name>
        <dbReference type="ChEBI" id="CHEBI:597326"/>
    </ligand>
</feature>
<dbReference type="FunFam" id="3.40.50.1100:FF:000118">
    <property type="entry name" value="Related to CYS4-cystathionine beta-synthase"/>
    <property type="match status" value="1"/>
</dbReference>
<evidence type="ECO:0000256" key="8">
    <source>
        <dbReference type="ARBA" id="ARBA00023192"/>
    </source>
</evidence>
<sequence length="314" mass="33707">MAKIYDEITDCIGKTPLVRLRRVTEGCVANVIAKVENMNPLWSVKDRIGRAMIDAAERDGLIKEDTIIIEPTSGNTGIALAYVCAARGYKLQVTMPDSMSVERRRLLSALGAEVILTPGAEGMPGAIRKATELSEQDGYFMPQQFNNPANPEIHRQTTALEIWEDCGGEIDLFVAGVGTGGTITGCSEVLKEKNPNLKSIAVEPITSPVISQRISGDPLMPGKHTIQGIGAGFIPGILNVDIIDEVFQVKDDDAVQMARNLSTKEGLFCGISCGAAAHAAIEIAKRPENEGKTIVVILPDLGERYLSTSLYPSA</sequence>
<feature type="binding site" evidence="12">
    <location>
        <begin position="178"/>
        <end position="182"/>
    </location>
    <ligand>
        <name>pyridoxal 5'-phosphate</name>
        <dbReference type="ChEBI" id="CHEBI:597326"/>
    </ligand>
</feature>
<feature type="modified residue" description="N6-(pyridoxal phosphate)lysine" evidence="13">
    <location>
        <position position="45"/>
    </location>
</feature>
<dbReference type="InterPro" id="IPR005856">
    <property type="entry name" value="Cys_synth"/>
</dbReference>
<gene>
    <name evidence="15" type="primary">cysK1_2</name>
    <name evidence="15" type="ORF">MFFC18_44840</name>
</gene>
<dbReference type="InterPro" id="IPR050214">
    <property type="entry name" value="Cys_Synth/Cystath_Beta-Synth"/>
</dbReference>
<evidence type="ECO:0000256" key="3">
    <source>
        <dbReference type="ARBA" id="ARBA00012681"/>
    </source>
</evidence>
<dbReference type="KEGG" id="mff:MFFC18_44840"/>
<dbReference type="FunFam" id="3.40.50.1100:FF:000002">
    <property type="entry name" value="Cysteine synthase"/>
    <property type="match status" value="1"/>
</dbReference>
<dbReference type="GO" id="GO:0004124">
    <property type="term" value="F:cysteine synthase activity"/>
    <property type="evidence" value="ECO:0007669"/>
    <property type="project" value="UniProtKB-EC"/>
</dbReference>
<evidence type="ECO:0000256" key="2">
    <source>
        <dbReference type="ARBA" id="ARBA00007103"/>
    </source>
</evidence>
<feature type="domain" description="Tryptophan synthase beta chain-like PALP" evidence="14">
    <location>
        <begin position="8"/>
        <end position="300"/>
    </location>
</feature>
<dbReference type="InterPro" id="IPR036052">
    <property type="entry name" value="TrpB-like_PALP_sf"/>
</dbReference>
<proteinExistence type="inferred from homology"/>
<dbReference type="AlphaFoldDB" id="A0A5B9PEA6"/>
<dbReference type="GO" id="GO:0006535">
    <property type="term" value="P:cysteine biosynthetic process from serine"/>
    <property type="evidence" value="ECO:0007669"/>
    <property type="project" value="InterPro"/>
</dbReference>
<dbReference type="SUPFAM" id="SSF53686">
    <property type="entry name" value="Tryptophan synthase beta subunit-like PLP-dependent enzymes"/>
    <property type="match status" value="1"/>
</dbReference>
<evidence type="ECO:0000256" key="10">
    <source>
        <dbReference type="ARBA" id="ARBA00033075"/>
    </source>
</evidence>
<evidence type="ECO:0000313" key="16">
    <source>
        <dbReference type="Proteomes" id="UP000322214"/>
    </source>
</evidence>
<dbReference type="CDD" id="cd01561">
    <property type="entry name" value="CBS_like"/>
    <property type="match status" value="1"/>
</dbReference>
<keyword evidence="7 12" id="KW-0663">Pyridoxal phosphate</keyword>
<feature type="binding site" evidence="12">
    <location>
        <position position="75"/>
    </location>
    <ligand>
        <name>pyridoxal 5'-phosphate</name>
        <dbReference type="ChEBI" id="CHEBI:597326"/>
    </ligand>
</feature>
<dbReference type="STRING" id="980251.GCA_001642875_01085"/>
<dbReference type="RefSeq" id="WP_075083868.1">
    <property type="nucleotide sequence ID" value="NZ_CP042912.1"/>
</dbReference>
<evidence type="ECO:0000256" key="12">
    <source>
        <dbReference type="PIRSR" id="PIRSR605856-50"/>
    </source>
</evidence>
<evidence type="ECO:0000256" key="6">
    <source>
        <dbReference type="ARBA" id="ARBA00022679"/>
    </source>
</evidence>
<dbReference type="Pfam" id="PF00291">
    <property type="entry name" value="PALP"/>
    <property type="match status" value="1"/>
</dbReference>
<evidence type="ECO:0000259" key="14">
    <source>
        <dbReference type="Pfam" id="PF00291"/>
    </source>
</evidence>
<dbReference type="InterPro" id="IPR005859">
    <property type="entry name" value="CysK"/>
</dbReference>
<evidence type="ECO:0000256" key="5">
    <source>
        <dbReference type="ARBA" id="ARBA00022605"/>
    </source>
</evidence>
<dbReference type="NCBIfam" id="TIGR01136">
    <property type="entry name" value="cysKM"/>
    <property type="match status" value="1"/>
</dbReference>
<comment type="catalytic activity">
    <reaction evidence="11">
        <text>O-acetyl-L-serine + hydrogen sulfide = L-cysteine + acetate</text>
        <dbReference type="Rhea" id="RHEA:14829"/>
        <dbReference type="ChEBI" id="CHEBI:29919"/>
        <dbReference type="ChEBI" id="CHEBI:30089"/>
        <dbReference type="ChEBI" id="CHEBI:35235"/>
        <dbReference type="ChEBI" id="CHEBI:58340"/>
        <dbReference type="EC" id="2.5.1.47"/>
    </reaction>
</comment>
<evidence type="ECO:0000256" key="13">
    <source>
        <dbReference type="PIRSR" id="PIRSR605856-51"/>
    </source>
</evidence>
<dbReference type="NCBIfam" id="TIGR01139">
    <property type="entry name" value="cysK"/>
    <property type="match status" value="1"/>
</dbReference>
<evidence type="ECO:0000256" key="7">
    <source>
        <dbReference type="ARBA" id="ARBA00022898"/>
    </source>
</evidence>
<name>A0A5B9PEA6_9BACT</name>
<reference evidence="15 16" key="1">
    <citation type="submission" date="2019-08" db="EMBL/GenBank/DDBJ databases">
        <title>Deep-cultivation of Planctomycetes and their phenomic and genomic characterization uncovers novel biology.</title>
        <authorList>
            <person name="Wiegand S."/>
            <person name="Jogler M."/>
            <person name="Boedeker C."/>
            <person name="Pinto D."/>
            <person name="Vollmers J."/>
            <person name="Rivas-Marin E."/>
            <person name="Kohn T."/>
            <person name="Peeters S.H."/>
            <person name="Heuer A."/>
            <person name="Rast P."/>
            <person name="Oberbeckmann S."/>
            <person name="Bunk B."/>
            <person name="Jeske O."/>
            <person name="Meyerdierks A."/>
            <person name="Storesund J.E."/>
            <person name="Kallscheuer N."/>
            <person name="Luecker S."/>
            <person name="Lage O.M."/>
            <person name="Pohl T."/>
            <person name="Merkel B.J."/>
            <person name="Hornburger P."/>
            <person name="Mueller R.-W."/>
            <person name="Bruemmer F."/>
            <person name="Labrenz M."/>
            <person name="Spormann A.M."/>
            <person name="Op den Camp H."/>
            <person name="Overmann J."/>
            <person name="Amann R."/>
            <person name="Jetten M.S.M."/>
            <person name="Mascher T."/>
            <person name="Medema M.H."/>
            <person name="Devos D.P."/>
            <person name="Kaster A.-K."/>
            <person name="Ovreas L."/>
            <person name="Rohde M."/>
            <person name="Galperin M.Y."/>
            <person name="Jogler C."/>
        </authorList>
    </citation>
    <scope>NUCLEOTIDE SEQUENCE [LARGE SCALE GENOMIC DNA]</scope>
    <source>
        <strain evidence="15 16">FC18</strain>
    </source>
</reference>
<keyword evidence="16" id="KW-1185">Reference proteome</keyword>
<dbReference type="OrthoDB" id="9808024at2"/>
<dbReference type="PANTHER" id="PTHR10314">
    <property type="entry name" value="CYSTATHIONINE BETA-SYNTHASE"/>
    <property type="match status" value="1"/>
</dbReference>
<keyword evidence="8" id="KW-0198">Cysteine biosynthesis</keyword>